<gene>
    <name evidence="2" type="ORF">UH38_11245</name>
</gene>
<sequence length="730" mass="80353">MKRRDFFKATGWILAALGISESDWLRLGDRYYQAIASPLNRKLALLVGINQYPGNSSLNGCLTDVELQKELLIHRFGFKSSDILTLTNAQATRRQIEDAFSDRLIEQAQPGDVVVFHFSGCGRRLQLSQKGGDKGDYRGIDINSLVTADSGTDNDLPEHTLALMLRSLSTSAVTTVLDTSFYFPNVLPNYLRVRSLPQLEQWQLIPEELAFQQQLIDKQMLEGKLTDLQMPGTLLRAADTDKVAVEAQWTGLVAGLFTYALTQYLWEFTSPNSIQINLGKVGGVVEQTHSKQKFSNKSVDTRSLLLMPDSTIAGADGVVRAIEDDGKSAQLWLAGLPATLLEYYGVNSRLTVVEPKKQWTENLDTNSALQLQVRSRTGLTAKAQIVSNNSNSLQVGQLLQEAIRVLPRNISLNVALDPSLERIERVDATSAFAAMPRVSLVTANDVPVDYLFGRVIESKEVTTPASRYGLFFDDRKPIPLAAGEAGEAVKVAVQRLIPKLRSLLAAKLWRLTNNSGSSRLGVQATLEIVSPEQIIVTQQYAARSQVLPTPGKSLQNISLQLPTIPVGSRIQYRLQNYSDRPVYFLLVGLDSTKSAIALYPLQTAPESNTQEAKPLLQDLVIPPVETMIVPQTAVDFQWLVHPPLAIAETHLIFSTASFTQTLAALQNGMRSGGEQGYIGTLANPLEVAQAVFQDLHNASAVKSEPITTTADTYNLNVNTWASFNFIYQIV</sequence>
<accession>A0A0D8ZT23</accession>
<dbReference type="Pfam" id="PF00656">
    <property type="entry name" value="Peptidase_C14"/>
    <property type="match status" value="1"/>
</dbReference>
<dbReference type="GO" id="GO:0004197">
    <property type="term" value="F:cysteine-type endopeptidase activity"/>
    <property type="evidence" value="ECO:0007669"/>
    <property type="project" value="InterPro"/>
</dbReference>
<dbReference type="PATRIC" id="fig|1618023.3.peg.4069"/>
<keyword evidence="3" id="KW-1185">Reference proteome</keyword>
<evidence type="ECO:0000259" key="1">
    <source>
        <dbReference type="Pfam" id="PF00656"/>
    </source>
</evidence>
<dbReference type="AlphaFoldDB" id="A0A0D8ZT23"/>
<feature type="domain" description="Peptidase C14 caspase" evidence="1">
    <location>
        <begin position="41"/>
        <end position="135"/>
    </location>
</feature>
<evidence type="ECO:0000313" key="2">
    <source>
        <dbReference type="EMBL" id="KJH71639.1"/>
    </source>
</evidence>
<dbReference type="Proteomes" id="UP000032452">
    <property type="component" value="Unassembled WGS sequence"/>
</dbReference>
<dbReference type="RefSeq" id="WP_045054744.1">
    <property type="nucleotide sequence ID" value="NZ_CAWMDP010000046.1"/>
</dbReference>
<organism evidence="2 3">
    <name type="scientific">Aliterella atlantica CENA595</name>
    <dbReference type="NCBI Taxonomy" id="1618023"/>
    <lineage>
        <taxon>Bacteria</taxon>
        <taxon>Bacillati</taxon>
        <taxon>Cyanobacteriota</taxon>
        <taxon>Cyanophyceae</taxon>
        <taxon>Chroococcidiopsidales</taxon>
        <taxon>Aliterellaceae</taxon>
        <taxon>Aliterella</taxon>
    </lineage>
</organism>
<dbReference type="PANTHER" id="PTHR48104:SF30">
    <property type="entry name" value="METACASPASE-1"/>
    <property type="match status" value="1"/>
</dbReference>
<dbReference type="PIRSF" id="PIRSF007398">
    <property type="entry name" value="Sll0148_caspase"/>
    <property type="match status" value="1"/>
</dbReference>
<dbReference type="OrthoDB" id="505527at2"/>
<dbReference type="InterPro" id="IPR011189">
    <property type="entry name" value="UCP_caspase_lke"/>
</dbReference>
<dbReference type="InterPro" id="IPR050452">
    <property type="entry name" value="Metacaspase"/>
</dbReference>
<dbReference type="Gene3D" id="3.40.50.1460">
    <property type="match status" value="1"/>
</dbReference>
<name>A0A0D8ZT23_9CYAN</name>
<proteinExistence type="predicted"/>
<dbReference type="EMBL" id="JYON01000010">
    <property type="protein sequence ID" value="KJH71639.1"/>
    <property type="molecule type" value="Genomic_DNA"/>
</dbReference>
<evidence type="ECO:0000313" key="3">
    <source>
        <dbReference type="Proteomes" id="UP000032452"/>
    </source>
</evidence>
<dbReference type="SUPFAM" id="SSF52129">
    <property type="entry name" value="Caspase-like"/>
    <property type="match status" value="1"/>
</dbReference>
<dbReference type="InterPro" id="IPR029030">
    <property type="entry name" value="Caspase-like_dom_sf"/>
</dbReference>
<dbReference type="PANTHER" id="PTHR48104">
    <property type="entry name" value="METACASPASE-4"/>
    <property type="match status" value="1"/>
</dbReference>
<dbReference type="GO" id="GO:0005737">
    <property type="term" value="C:cytoplasm"/>
    <property type="evidence" value="ECO:0007669"/>
    <property type="project" value="TreeGrafter"/>
</dbReference>
<dbReference type="GO" id="GO:0006508">
    <property type="term" value="P:proteolysis"/>
    <property type="evidence" value="ECO:0007669"/>
    <property type="project" value="InterPro"/>
</dbReference>
<protein>
    <recommendedName>
        <fullName evidence="1">Peptidase C14 caspase domain-containing protein</fullName>
    </recommendedName>
</protein>
<dbReference type="InterPro" id="IPR011600">
    <property type="entry name" value="Pept_C14_caspase"/>
</dbReference>
<comment type="caution">
    <text evidence="2">The sequence shown here is derived from an EMBL/GenBank/DDBJ whole genome shotgun (WGS) entry which is preliminary data.</text>
</comment>
<dbReference type="STRING" id="1618023.UH38_11245"/>
<reference evidence="2 3" key="1">
    <citation type="submission" date="2015-02" db="EMBL/GenBank/DDBJ databases">
        <title>Draft genome of a novel marine cyanobacterium (Chroococcales) isolated from South Atlantic Ocean.</title>
        <authorList>
            <person name="Rigonato J."/>
            <person name="Alvarenga D.O."/>
            <person name="Branco L.H."/>
            <person name="Varani A.M."/>
            <person name="Brandini F.P."/>
            <person name="Fiore M.F."/>
        </authorList>
    </citation>
    <scope>NUCLEOTIDE SEQUENCE [LARGE SCALE GENOMIC DNA]</scope>
    <source>
        <strain evidence="2 3">CENA595</strain>
    </source>
</reference>